<dbReference type="PANTHER" id="PTHR44196:SF2">
    <property type="entry name" value="SHORT-CHAIN DEHYDROGENASE-RELATED"/>
    <property type="match status" value="1"/>
</dbReference>
<feature type="domain" description="Ketoreductase" evidence="4">
    <location>
        <begin position="2"/>
        <end position="182"/>
    </location>
</feature>
<keyword evidence="6" id="KW-1185">Reference proteome</keyword>
<evidence type="ECO:0000256" key="1">
    <source>
        <dbReference type="ARBA" id="ARBA00006484"/>
    </source>
</evidence>
<dbReference type="InterPro" id="IPR057326">
    <property type="entry name" value="KR_dom"/>
</dbReference>
<protein>
    <submittedName>
        <fullName evidence="5">SDR family NAD(P)-dependent oxidoreductase</fullName>
    </submittedName>
</protein>
<dbReference type="PIRSF" id="PIRSF000126">
    <property type="entry name" value="11-beta-HSD1"/>
    <property type="match status" value="1"/>
</dbReference>
<dbReference type="GO" id="GO:0016491">
    <property type="term" value="F:oxidoreductase activity"/>
    <property type="evidence" value="ECO:0007669"/>
    <property type="project" value="UniProtKB-KW"/>
</dbReference>
<dbReference type="RefSeq" id="WP_141164662.1">
    <property type="nucleotide sequence ID" value="NZ_VHQG01000005.1"/>
</dbReference>
<dbReference type="Gene3D" id="3.40.50.720">
    <property type="entry name" value="NAD(P)-binding Rossmann-like Domain"/>
    <property type="match status" value="1"/>
</dbReference>
<evidence type="ECO:0000313" key="6">
    <source>
        <dbReference type="Proteomes" id="UP000316252"/>
    </source>
</evidence>
<dbReference type="SUPFAM" id="SSF51735">
    <property type="entry name" value="NAD(P)-binding Rossmann-fold domains"/>
    <property type="match status" value="1"/>
</dbReference>
<dbReference type="GO" id="GO:0016020">
    <property type="term" value="C:membrane"/>
    <property type="evidence" value="ECO:0007669"/>
    <property type="project" value="TreeGrafter"/>
</dbReference>
<dbReference type="PRINTS" id="PR00081">
    <property type="entry name" value="GDHRDH"/>
</dbReference>
<dbReference type="Pfam" id="PF00106">
    <property type="entry name" value="adh_short"/>
    <property type="match status" value="1"/>
</dbReference>
<dbReference type="PRINTS" id="PR00080">
    <property type="entry name" value="SDRFAMILY"/>
</dbReference>
<name>A0A506XWS7_9MICO</name>
<organism evidence="5 6">
    <name type="scientific">Schumannella soli</name>
    <dbReference type="NCBI Taxonomy" id="2590779"/>
    <lineage>
        <taxon>Bacteria</taxon>
        <taxon>Bacillati</taxon>
        <taxon>Actinomycetota</taxon>
        <taxon>Actinomycetes</taxon>
        <taxon>Micrococcales</taxon>
        <taxon>Microbacteriaceae</taxon>
        <taxon>Schumannella</taxon>
    </lineage>
</organism>
<dbReference type="PANTHER" id="PTHR44196">
    <property type="entry name" value="DEHYDROGENASE/REDUCTASE SDR FAMILY MEMBER 7B"/>
    <property type="match status" value="1"/>
</dbReference>
<sequence length="259" mass="27920">MVTALVTGGTSGIGAAFARALARRGSDLVLVARDATRLEEMADELRALGRQVEVLPADLSNRADVDRVAARLEDAERPIEVLVNNAGFSVHTALTSRAVEDHDRAFEVMVRAVLVLGGAAGRAMRSRGHGRILNVSSTAGFVTMGGYSAIKAWVTSYTEGLANELHGTGVTVTALCPGWVHTEFHSRAGIAKSSIPNFLWLDAEPLVETALRDAARGRVISLPSVRYRLLIWFARHLPKSTIRAVSRKISSGRRDSLKE</sequence>
<accession>A0A506XWS7</accession>
<evidence type="ECO:0000256" key="3">
    <source>
        <dbReference type="RuleBase" id="RU000363"/>
    </source>
</evidence>
<gene>
    <name evidence="5" type="ORF">FJ657_15670</name>
</gene>
<dbReference type="AlphaFoldDB" id="A0A506XWS7"/>
<dbReference type="OrthoDB" id="9797538at2"/>
<dbReference type="InterPro" id="IPR036291">
    <property type="entry name" value="NAD(P)-bd_dom_sf"/>
</dbReference>
<proteinExistence type="inferred from homology"/>
<dbReference type="SMART" id="SM00822">
    <property type="entry name" value="PKS_KR"/>
    <property type="match status" value="1"/>
</dbReference>
<reference evidence="5 6" key="1">
    <citation type="submission" date="2019-06" db="EMBL/GenBank/DDBJ databases">
        <authorList>
            <person name="Li F."/>
        </authorList>
    </citation>
    <scope>NUCLEOTIDE SEQUENCE [LARGE SCALE GENOMIC DNA]</scope>
    <source>
        <strain evidence="5 6">10F1D-1</strain>
    </source>
</reference>
<dbReference type="CDD" id="cd05233">
    <property type="entry name" value="SDR_c"/>
    <property type="match status" value="1"/>
</dbReference>
<comment type="caution">
    <text evidence="5">The sequence shown here is derived from an EMBL/GenBank/DDBJ whole genome shotgun (WGS) entry which is preliminary data.</text>
</comment>
<evidence type="ECO:0000313" key="5">
    <source>
        <dbReference type="EMBL" id="TPW74083.1"/>
    </source>
</evidence>
<comment type="similarity">
    <text evidence="1 3">Belongs to the short-chain dehydrogenases/reductases (SDR) family.</text>
</comment>
<evidence type="ECO:0000259" key="4">
    <source>
        <dbReference type="SMART" id="SM00822"/>
    </source>
</evidence>
<keyword evidence="2" id="KW-0560">Oxidoreductase</keyword>
<dbReference type="Proteomes" id="UP000316252">
    <property type="component" value="Unassembled WGS sequence"/>
</dbReference>
<evidence type="ECO:0000256" key="2">
    <source>
        <dbReference type="ARBA" id="ARBA00023002"/>
    </source>
</evidence>
<dbReference type="InterPro" id="IPR002347">
    <property type="entry name" value="SDR_fam"/>
</dbReference>
<dbReference type="EMBL" id="VHQG01000005">
    <property type="protein sequence ID" value="TPW74083.1"/>
    <property type="molecule type" value="Genomic_DNA"/>
</dbReference>